<dbReference type="InterPro" id="IPR036634">
    <property type="entry name" value="PRD_sf"/>
</dbReference>
<dbReference type="Pfam" id="PF00874">
    <property type="entry name" value="PRD"/>
    <property type="match status" value="2"/>
</dbReference>
<dbReference type="GO" id="GO:0008982">
    <property type="term" value="F:protein-N(PI)-phosphohistidine-sugar phosphotransferase activity"/>
    <property type="evidence" value="ECO:0007669"/>
    <property type="project" value="InterPro"/>
</dbReference>
<dbReference type="SUPFAM" id="SSF63520">
    <property type="entry name" value="PTS-regulatory domain, PRD"/>
    <property type="match status" value="2"/>
</dbReference>
<dbReference type="InterPro" id="IPR050661">
    <property type="entry name" value="BglG_antiterminators"/>
</dbReference>
<dbReference type="PROSITE" id="PS51099">
    <property type="entry name" value="PTS_EIIB_TYPE_2"/>
    <property type="match status" value="1"/>
</dbReference>
<keyword evidence="4" id="KW-0805">Transcription regulation</keyword>
<dbReference type="PROSITE" id="PS51094">
    <property type="entry name" value="PTS_EIIA_TYPE_2"/>
    <property type="match status" value="1"/>
</dbReference>
<dbReference type="InterPro" id="IPR016152">
    <property type="entry name" value="PTrfase/Anion_transptr"/>
</dbReference>
<evidence type="ECO:0000256" key="4">
    <source>
        <dbReference type="ARBA" id="ARBA00023015"/>
    </source>
</evidence>
<comment type="caution">
    <text evidence="10">The sequence shown here is derived from an EMBL/GenBank/DDBJ whole genome shotgun (WGS) entry which is preliminary data.</text>
</comment>
<dbReference type="Pfam" id="PF05043">
    <property type="entry name" value="Mga"/>
    <property type="match status" value="1"/>
</dbReference>
<dbReference type="GO" id="GO:0009401">
    <property type="term" value="P:phosphoenolpyruvate-dependent sugar phosphotransferase system"/>
    <property type="evidence" value="ECO:0007669"/>
    <property type="project" value="InterPro"/>
</dbReference>
<dbReference type="InterPro" id="IPR013011">
    <property type="entry name" value="PTS_EIIB_2"/>
</dbReference>
<organism evidence="10 11">
    <name type="scientific">Staphylococcus argenteus</name>
    <dbReference type="NCBI Taxonomy" id="985002"/>
    <lineage>
        <taxon>Bacteria</taxon>
        <taxon>Bacillati</taxon>
        <taxon>Bacillota</taxon>
        <taxon>Bacilli</taxon>
        <taxon>Bacillales</taxon>
        <taxon>Staphylococcaceae</taxon>
        <taxon>Staphylococcus</taxon>
    </lineage>
</organism>
<dbReference type="PANTHER" id="PTHR30185:SF12">
    <property type="entry name" value="TRANSCRIPTIONAL REGULATOR MANR"/>
    <property type="match status" value="1"/>
</dbReference>
<evidence type="ECO:0000313" key="10">
    <source>
        <dbReference type="EMBL" id="CRI21148.1"/>
    </source>
</evidence>
<dbReference type="Gene3D" id="1.10.1790.10">
    <property type="entry name" value="PRD domain"/>
    <property type="match status" value="2"/>
</dbReference>
<dbReference type="Gene3D" id="3.40.930.10">
    <property type="entry name" value="Mannitol-specific EII, Chain A"/>
    <property type="match status" value="1"/>
</dbReference>
<gene>
    <name evidence="10" type="ORF">BN1326_30200</name>
</gene>
<dbReference type="InterPro" id="IPR007737">
    <property type="entry name" value="Mga_HTH"/>
</dbReference>
<dbReference type="PANTHER" id="PTHR30185">
    <property type="entry name" value="CRYPTIC BETA-GLUCOSIDE BGL OPERON ANTITERMINATOR"/>
    <property type="match status" value="1"/>
</dbReference>
<feature type="domain" description="PRD" evidence="9">
    <location>
        <begin position="201"/>
        <end position="306"/>
    </location>
</feature>
<dbReference type="SUPFAM" id="SSF52794">
    <property type="entry name" value="PTS system IIB component-like"/>
    <property type="match status" value="1"/>
</dbReference>
<dbReference type="Gene3D" id="3.40.50.2300">
    <property type="match status" value="1"/>
</dbReference>
<proteinExistence type="predicted"/>
<dbReference type="SUPFAM" id="SSF55804">
    <property type="entry name" value="Phoshotransferase/anion transport protein"/>
    <property type="match status" value="1"/>
</dbReference>
<dbReference type="AlphaFoldDB" id="A0A7U7PXE7"/>
<evidence type="ECO:0000259" key="9">
    <source>
        <dbReference type="PROSITE" id="PS51372"/>
    </source>
</evidence>
<sequence>MKEIAYLHKKVIAYNYRQEEITLLSLRQIEILYLLVQEQTFIPINNIADQLGVTPRTIQYDISYIEQYAETYQYQVIRNKAAGIKIITNHSTLLNELEQRITNQIHFSKDERLTHIALKLFETTEPISTKQLAHDVNVSRRTIADDIKIIQKRLAHYHLKLNYIHNKGFIIIGEEDQYRKAYAHFIRQYMKQAAPFIEADIFNSQSIAIVRQAIITTLNRENYHLVQSAIDGLIYHILIAIQRLNENFSFDIPTKEIDKWRHTKQYAIASKIKENLENSCNVNFPESEIIFITLHLLGSKMTDHTISTNINEQHVLSRNIQEFITCVSQELGIDMSNDHKLHTSLLTHIKPAIHRIKYDMIQANPLKQEVHKRYPQVVDAISKHISTIEKDTAIRFNEDELTFIAIHFASSMERVVTNKQLMIKVVLLCGSGIGTSQLLKSKLNHLYPEFNIWDAYSIYQLDEKQLIQNNIDYVISTVPCDISVVPVINVDPFINGQSRQKLNQIINDDREKRVIKMVNDGESLADLLPEHRINKNTQSLSINEAVTVSVQPLIKDDIVGPNYIEAILNQFEQFGSYMVISPHISLIHAGTDYVHNGVGFSLTYFTEGVEFGSKANDPVYLVITLATDHPNAHLKALGQLSELLSNDLSRQDFLDGKICKIKQHIAVTKSKEV</sequence>
<dbReference type="Gene3D" id="1.10.10.10">
    <property type="entry name" value="Winged helix-like DNA-binding domain superfamily/Winged helix DNA-binding domain"/>
    <property type="match status" value="2"/>
</dbReference>
<keyword evidence="3" id="KW-0677">Repeat</keyword>
<keyword evidence="6" id="KW-0804">Transcription</keyword>
<keyword evidence="11" id="KW-1185">Reference proteome</keyword>
<evidence type="ECO:0000256" key="3">
    <source>
        <dbReference type="ARBA" id="ARBA00022737"/>
    </source>
</evidence>
<keyword evidence="5" id="KW-0010">Activator</keyword>
<dbReference type="InterPro" id="IPR036095">
    <property type="entry name" value="PTS_EIIB-like_sf"/>
</dbReference>
<evidence type="ECO:0000256" key="5">
    <source>
        <dbReference type="ARBA" id="ARBA00023159"/>
    </source>
</evidence>
<dbReference type="InterPro" id="IPR036388">
    <property type="entry name" value="WH-like_DNA-bd_sf"/>
</dbReference>
<dbReference type="InterPro" id="IPR013196">
    <property type="entry name" value="HTH_11"/>
</dbReference>
<evidence type="ECO:0000259" key="8">
    <source>
        <dbReference type="PROSITE" id="PS51099"/>
    </source>
</evidence>
<dbReference type="InterPro" id="IPR036390">
    <property type="entry name" value="WH_DNA-bd_sf"/>
</dbReference>
<feature type="domain" description="PTS EIIA type-2" evidence="7">
    <location>
        <begin position="526"/>
        <end position="668"/>
    </location>
</feature>
<evidence type="ECO:0000256" key="6">
    <source>
        <dbReference type="ARBA" id="ARBA00023163"/>
    </source>
</evidence>
<evidence type="ECO:0000256" key="2">
    <source>
        <dbReference type="ARBA" id="ARBA00022679"/>
    </source>
</evidence>
<feature type="domain" description="PTS EIIB type-2" evidence="8">
    <location>
        <begin position="423"/>
        <end position="514"/>
    </location>
</feature>
<evidence type="ECO:0000313" key="11">
    <source>
        <dbReference type="Proteomes" id="UP000236509"/>
    </source>
</evidence>
<dbReference type="GO" id="GO:0006355">
    <property type="term" value="P:regulation of DNA-templated transcription"/>
    <property type="evidence" value="ECO:0007669"/>
    <property type="project" value="InterPro"/>
</dbReference>
<dbReference type="InterPro" id="IPR002178">
    <property type="entry name" value="PTS_EIIA_type-2_dom"/>
</dbReference>
<feature type="domain" description="PRD" evidence="9">
    <location>
        <begin position="311"/>
        <end position="418"/>
    </location>
</feature>
<reference evidence="10 11" key="1">
    <citation type="submission" date="2015-04" db="EMBL/GenBank/DDBJ databases">
        <authorList>
            <person name="Cao L."/>
            <person name="Gao C.H."/>
        </authorList>
    </citation>
    <scope>NUCLEOTIDE SEQUENCE [LARGE SCALE GENOMIC DNA]</scope>
    <source>
        <strain evidence="10 11">SH3</strain>
    </source>
</reference>
<dbReference type="InterPro" id="IPR011608">
    <property type="entry name" value="PRD"/>
</dbReference>
<dbReference type="PROSITE" id="PS51372">
    <property type="entry name" value="PRD_2"/>
    <property type="match status" value="2"/>
</dbReference>
<comment type="subunit">
    <text evidence="1">Homodimer or homotrimer. Seems to be a monomer when not phosphorylated.</text>
</comment>
<dbReference type="EMBL" id="CVOU01000015">
    <property type="protein sequence ID" value="CRI21148.1"/>
    <property type="molecule type" value="Genomic_DNA"/>
</dbReference>
<dbReference type="SUPFAM" id="SSF46785">
    <property type="entry name" value="Winged helix' DNA-binding domain"/>
    <property type="match status" value="2"/>
</dbReference>
<dbReference type="Pfam" id="PF00359">
    <property type="entry name" value="PTS_EIIA_2"/>
    <property type="match status" value="1"/>
</dbReference>
<name>A0A7U7PXE7_9STAP</name>
<dbReference type="CDD" id="cd05568">
    <property type="entry name" value="PTS_IIB_bgl_like"/>
    <property type="match status" value="1"/>
</dbReference>
<evidence type="ECO:0000259" key="7">
    <source>
        <dbReference type="PROSITE" id="PS51094"/>
    </source>
</evidence>
<keyword evidence="2" id="KW-0808">Transferase</keyword>
<evidence type="ECO:0000256" key="1">
    <source>
        <dbReference type="ARBA" id="ARBA00011798"/>
    </source>
</evidence>
<dbReference type="Proteomes" id="UP000236509">
    <property type="component" value="Unassembled WGS sequence"/>
</dbReference>
<accession>A0A7U7PXE7</accession>
<protein>
    <submittedName>
        <fullName evidence="10">Putative PTS multidomain regulator</fullName>
    </submittedName>
</protein>
<dbReference type="Pfam" id="PF08279">
    <property type="entry name" value="HTH_11"/>
    <property type="match status" value="1"/>
</dbReference>